<keyword evidence="8" id="KW-1185">Reference proteome</keyword>
<dbReference type="PANTHER" id="PTHR30250">
    <property type="entry name" value="PST FAMILY PREDICTED COLANIC ACID TRANSPORTER"/>
    <property type="match status" value="1"/>
</dbReference>
<feature type="transmembrane region" description="Helical" evidence="6">
    <location>
        <begin position="188"/>
        <end position="205"/>
    </location>
</feature>
<dbReference type="GO" id="GO:0005886">
    <property type="term" value="C:plasma membrane"/>
    <property type="evidence" value="ECO:0007669"/>
    <property type="project" value="UniProtKB-SubCell"/>
</dbReference>
<dbReference type="InterPro" id="IPR002797">
    <property type="entry name" value="Polysacc_synth"/>
</dbReference>
<keyword evidence="4 6" id="KW-1133">Transmembrane helix</keyword>
<feature type="transmembrane region" description="Helical" evidence="6">
    <location>
        <begin position="126"/>
        <end position="144"/>
    </location>
</feature>
<organism evidence="7 8">
    <name type="scientific">Pseudidiomarina planktonica</name>
    <dbReference type="NCBI Taxonomy" id="1323738"/>
    <lineage>
        <taxon>Bacteria</taxon>
        <taxon>Pseudomonadati</taxon>
        <taxon>Pseudomonadota</taxon>
        <taxon>Gammaproteobacteria</taxon>
        <taxon>Alteromonadales</taxon>
        <taxon>Idiomarinaceae</taxon>
        <taxon>Pseudidiomarina</taxon>
    </lineage>
</organism>
<evidence type="ECO:0000256" key="1">
    <source>
        <dbReference type="ARBA" id="ARBA00004651"/>
    </source>
</evidence>
<feature type="transmembrane region" description="Helical" evidence="6">
    <location>
        <begin position="339"/>
        <end position="362"/>
    </location>
</feature>
<dbReference type="RefSeq" id="WP_086433773.1">
    <property type="nucleotide sequence ID" value="NZ_PIQB01000001.1"/>
</dbReference>
<accession>A0A1Y6EGK7</accession>
<feature type="transmembrane region" description="Helical" evidence="6">
    <location>
        <begin position="400"/>
        <end position="419"/>
    </location>
</feature>
<evidence type="ECO:0000256" key="2">
    <source>
        <dbReference type="ARBA" id="ARBA00022475"/>
    </source>
</evidence>
<evidence type="ECO:0000256" key="6">
    <source>
        <dbReference type="SAM" id="Phobius"/>
    </source>
</evidence>
<gene>
    <name evidence="7" type="ORF">SAMN06297229_0606</name>
</gene>
<feature type="transmembrane region" description="Helical" evidence="6">
    <location>
        <begin position="369"/>
        <end position="388"/>
    </location>
</feature>
<comment type="subcellular location">
    <subcellularLocation>
        <location evidence="1">Cell membrane</location>
        <topology evidence="1">Multi-pass membrane protein</topology>
    </subcellularLocation>
</comment>
<feature type="transmembrane region" description="Helical" evidence="6">
    <location>
        <begin position="304"/>
        <end position="327"/>
    </location>
</feature>
<keyword evidence="5 6" id="KW-0472">Membrane</keyword>
<evidence type="ECO:0000256" key="4">
    <source>
        <dbReference type="ARBA" id="ARBA00022989"/>
    </source>
</evidence>
<dbReference type="Proteomes" id="UP000194450">
    <property type="component" value="Unassembled WGS sequence"/>
</dbReference>
<dbReference type="PANTHER" id="PTHR30250:SF11">
    <property type="entry name" value="O-ANTIGEN TRANSPORTER-RELATED"/>
    <property type="match status" value="1"/>
</dbReference>
<reference evidence="8" key="1">
    <citation type="submission" date="2017-04" db="EMBL/GenBank/DDBJ databases">
        <authorList>
            <person name="Varghese N."/>
            <person name="Submissions S."/>
        </authorList>
    </citation>
    <scope>NUCLEOTIDE SEQUENCE [LARGE SCALE GENOMIC DNA]</scope>
</reference>
<sequence length="427" mass="48125">MLFFLSKSLSFVMLERSRHFLIYFVSSVMNKLMPLILLPILTRFLSENEFGALAIYQLLLVLSVSVVGMNIQNNITKSFYDKTKDEIALLIGNVIFTLTLSLILWSVVSLVIYLSIEEVFSVPAGWFALLPFIAFCSVLIELLLTVYRNDGKPLNFAGIEVGRSAIELILTLYLVVVITAGLSGRLSAMLIAIGSFALFSVYILKRSGYINYELNRNYLREILLVSLPLIPHALAGASLSMSNRLFLERIEGTSAVAVFAVSYQFAMVLSLVTIALNRTWAPWLYKAISKDSVVTKNEIVQKLYIYWVAVFVISLIVTLASYFLIPIVVPPQYHAAYDFVIYLAVGYSFYAMYNSIFPFFVYYSRTKMIAVITFSVAIVSLLINFFLIQEKGIMGASLSFLISYLLLFIISFIAVNSLIKMPWIRGK</sequence>
<evidence type="ECO:0000256" key="3">
    <source>
        <dbReference type="ARBA" id="ARBA00022692"/>
    </source>
</evidence>
<evidence type="ECO:0000256" key="5">
    <source>
        <dbReference type="ARBA" id="ARBA00023136"/>
    </source>
</evidence>
<keyword evidence="3 6" id="KW-0812">Transmembrane</keyword>
<dbReference type="EMBL" id="FXWH01000001">
    <property type="protein sequence ID" value="SMQ61737.1"/>
    <property type="molecule type" value="Genomic_DNA"/>
</dbReference>
<feature type="transmembrane region" description="Helical" evidence="6">
    <location>
        <begin position="255"/>
        <end position="276"/>
    </location>
</feature>
<keyword evidence="2" id="KW-1003">Cell membrane</keyword>
<protein>
    <submittedName>
        <fullName evidence="7">Membrane protein involved in the export of O-antigen and teichoic acid</fullName>
    </submittedName>
</protein>
<feature type="transmembrane region" description="Helical" evidence="6">
    <location>
        <begin position="20"/>
        <end position="41"/>
    </location>
</feature>
<feature type="transmembrane region" description="Helical" evidence="6">
    <location>
        <begin position="217"/>
        <end position="235"/>
    </location>
</feature>
<evidence type="ECO:0000313" key="8">
    <source>
        <dbReference type="Proteomes" id="UP000194450"/>
    </source>
</evidence>
<name>A0A1Y6EGK7_9GAMM</name>
<dbReference type="Pfam" id="PF01943">
    <property type="entry name" value="Polysacc_synt"/>
    <property type="match status" value="1"/>
</dbReference>
<feature type="transmembrane region" description="Helical" evidence="6">
    <location>
        <begin position="53"/>
        <end position="75"/>
    </location>
</feature>
<feature type="transmembrane region" description="Helical" evidence="6">
    <location>
        <begin position="87"/>
        <end position="114"/>
    </location>
</feature>
<evidence type="ECO:0000313" key="7">
    <source>
        <dbReference type="EMBL" id="SMQ61737.1"/>
    </source>
</evidence>
<feature type="transmembrane region" description="Helical" evidence="6">
    <location>
        <begin position="165"/>
        <end position="182"/>
    </location>
</feature>
<dbReference type="AlphaFoldDB" id="A0A1Y6EGK7"/>
<proteinExistence type="predicted"/>
<dbReference type="InterPro" id="IPR050833">
    <property type="entry name" value="Poly_Biosynth_Transport"/>
</dbReference>